<feature type="region of interest" description="Disordered" evidence="1">
    <location>
        <begin position="1"/>
        <end position="53"/>
    </location>
</feature>
<sequence length="134" mass="15147">MSLQPHLEDTDDTPHVQVEVDDSHQDEAGGALRYQMPPPPPLTPHYTHPASTPGAELLHLIKFPEQTRIQDEARRRQEDERCHQEEADRFTTLLQMFTPLATQPSSPGTAPPVTEYLVLVTEEPGRTRVHAKKI</sequence>
<feature type="compositionally biased region" description="Basic and acidic residues" evidence="1">
    <location>
        <begin position="1"/>
        <end position="14"/>
    </location>
</feature>
<organism evidence="2 3">
    <name type="scientific">Portunus trituberculatus</name>
    <name type="common">Swimming crab</name>
    <name type="synonym">Neptunus trituberculatus</name>
    <dbReference type="NCBI Taxonomy" id="210409"/>
    <lineage>
        <taxon>Eukaryota</taxon>
        <taxon>Metazoa</taxon>
        <taxon>Ecdysozoa</taxon>
        <taxon>Arthropoda</taxon>
        <taxon>Crustacea</taxon>
        <taxon>Multicrustacea</taxon>
        <taxon>Malacostraca</taxon>
        <taxon>Eumalacostraca</taxon>
        <taxon>Eucarida</taxon>
        <taxon>Decapoda</taxon>
        <taxon>Pleocyemata</taxon>
        <taxon>Brachyura</taxon>
        <taxon>Eubrachyura</taxon>
        <taxon>Portunoidea</taxon>
        <taxon>Portunidae</taxon>
        <taxon>Portuninae</taxon>
        <taxon>Portunus</taxon>
    </lineage>
</organism>
<proteinExistence type="predicted"/>
<comment type="caution">
    <text evidence="2">The sequence shown here is derived from an EMBL/GenBank/DDBJ whole genome shotgun (WGS) entry which is preliminary data.</text>
</comment>
<dbReference type="EMBL" id="VSRR010001401">
    <property type="protein sequence ID" value="MPC24993.1"/>
    <property type="molecule type" value="Genomic_DNA"/>
</dbReference>
<dbReference type="Proteomes" id="UP000324222">
    <property type="component" value="Unassembled WGS sequence"/>
</dbReference>
<protein>
    <submittedName>
        <fullName evidence="2">Uncharacterized protein</fullName>
    </submittedName>
</protein>
<accession>A0A5B7DVI4</accession>
<name>A0A5B7DVI4_PORTR</name>
<evidence type="ECO:0000313" key="2">
    <source>
        <dbReference type="EMBL" id="MPC24993.1"/>
    </source>
</evidence>
<reference evidence="2 3" key="1">
    <citation type="submission" date="2019-05" db="EMBL/GenBank/DDBJ databases">
        <title>Another draft genome of Portunus trituberculatus and its Hox gene families provides insights of decapod evolution.</title>
        <authorList>
            <person name="Jeong J.-H."/>
            <person name="Song I."/>
            <person name="Kim S."/>
            <person name="Choi T."/>
            <person name="Kim D."/>
            <person name="Ryu S."/>
            <person name="Kim W."/>
        </authorList>
    </citation>
    <scope>NUCLEOTIDE SEQUENCE [LARGE SCALE GENOMIC DNA]</scope>
    <source>
        <tissue evidence="2">Muscle</tissue>
    </source>
</reference>
<evidence type="ECO:0000256" key="1">
    <source>
        <dbReference type="SAM" id="MobiDB-lite"/>
    </source>
</evidence>
<dbReference type="AlphaFoldDB" id="A0A5B7DVI4"/>
<evidence type="ECO:0000313" key="3">
    <source>
        <dbReference type="Proteomes" id="UP000324222"/>
    </source>
</evidence>
<keyword evidence="3" id="KW-1185">Reference proteome</keyword>
<gene>
    <name evidence="2" type="ORF">E2C01_018089</name>
</gene>